<evidence type="ECO:0000256" key="2">
    <source>
        <dbReference type="ARBA" id="ARBA00022801"/>
    </source>
</evidence>
<dbReference type="EC" id="3.5.3.8" evidence="5"/>
<keyword evidence="2 7" id="KW-0378">Hydrolase</keyword>
<dbReference type="PRINTS" id="PR00116">
    <property type="entry name" value="ARGINASE"/>
</dbReference>
<evidence type="ECO:0000313" key="9">
    <source>
        <dbReference type="Proteomes" id="UP001235840"/>
    </source>
</evidence>
<proteinExistence type="inferred from homology"/>
<keyword evidence="9" id="KW-1185">Reference proteome</keyword>
<comment type="caution">
    <text evidence="8">The sequence shown here is derived from an EMBL/GenBank/DDBJ whole genome shotgun (WGS) entry which is preliminary data.</text>
</comment>
<keyword evidence="3" id="KW-0369">Histidine metabolism</keyword>
<dbReference type="InterPro" id="IPR006035">
    <property type="entry name" value="Ureohydrolase"/>
</dbReference>
<dbReference type="PIRSF" id="PIRSF036979">
    <property type="entry name" value="Arginase"/>
    <property type="match status" value="1"/>
</dbReference>
<evidence type="ECO:0000256" key="4">
    <source>
        <dbReference type="ARBA" id="ARBA00023211"/>
    </source>
</evidence>
<evidence type="ECO:0000313" key="8">
    <source>
        <dbReference type="EMBL" id="MDQ0168335.1"/>
    </source>
</evidence>
<evidence type="ECO:0000256" key="1">
    <source>
        <dbReference type="ARBA" id="ARBA00022723"/>
    </source>
</evidence>
<dbReference type="InterPro" id="IPR005923">
    <property type="entry name" value="HutG"/>
</dbReference>
<dbReference type="InterPro" id="IPR023696">
    <property type="entry name" value="Ureohydrolase_dom_sf"/>
</dbReference>
<keyword evidence="1" id="KW-0479">Metal-binding</keyword>
<dbReference type="InterPro" id="IPR020855">
    <property type="entry name" value="Ureohydrolase_Mn_BS"/>
</dbReference>
<name>A0ABT9W5C8_9BACI</name>
<evidence type="ECO:0000256" key="7">
    <source>
        <dbReference type="RuleBase" id="RU003684"/>
    </source>
</evidence>
<protein>
    <recommendedName>
        <fullName evidence="5">Formimidoylglutamase</fullName>
        <ecNumber evidence="5">3.5.3.8</ecNumber>
    </recommendedName>
</protein>
<accession>A0ABT9W5C8</accession>
<evidence type="ECO:0000256" key="6">
    <source>
        <dbReference type="PROSITE-ProRule" id="PRU00742"/>
    </source>
</evidence>
<dbReference type="CDD" id="cd09990">
    <property type="entry name" value="Agmatinase-like"/>
    <property type="match status" value="1"/>
</dbReference>
<evidence type="ECO:0000256" key="5">
    <source>
        <dbReference type="NCBIfam" id="TIGR01227"/>
    </source>
</evidence>
<dbReference type="PROSITE" id="PS51409">
    <property type="entry name" value="ARGINASE_2"/>
    <property type="match status" value="1"/>
</dbReference>
<dbReference type="Pfam" id="PF00491">
    <property type="entry name" value="Arginase"/>
    <property type="match status" value="1"/>
</dbReference>
<dbReference type="NCBIfam" id="TIGR01227">
    <property type="entry name" value="hutG"/>
    <property type="match status" value="1"/>
</dbReference>
<organism evidence="8 9">
    <name type="scientific">Caldalkalibacillus horti</name>
    <dbReference type="NCBI Taxonomy" id="77523"/>
    <lineage>
        <taxon>Bacteria</taxon>
        <taxon>Bacillati</taxon>
        <taxon>Bacillota</taxon>
        <taxon>Bacilli</taxon>
        <taxon>Bacillales</taxon>
        <taxon>Bacillaceae</taxon>
        <taxon>Caldalkalibacillus</taxon>
    </lineage>
</organism>
<dbReference type="PROSITE" id="PS01053">
    <property type="entry name" value="ARGINASE_1"/>
    <property type="match status" value="1"/>
</dbReference>
<reference evidence="8 9" key="1">
    <citation type="submission" date="2023-07" db="EMBL/GenBank/DDBJ databases">
        <title>Genomic Encyclopedia of Type Strains, Phase IV (KMG-IV): sequencing the most valuable type-strain genomes for metagenomic binning, comparative biology and taxonomic classification.</title>
        <authorList>
            <person name="Goeker M."/>
        </authorList>
    </citation>
    <scope>NUCLEOTIDE SEQUENCE [LARGE SCALE GENOMIC DNA]</scope>
    <source>
        <strain evidence="8 9">DSM 12751</strain>
    </source>
</reference>
<dbReference type="Gene3D" id="3.40.800.10">
    <property type="entry name" value="Ureohydrolase domain"/>
    <property type="match status" value="1"/>
</dbReference>
<dbReference type="PANTHER" id="PTHR11358">
    <property type="entry name" value="ARGINASE/AGMATINASE"/>
    <property type="match status" value="1"/>
</dbReference>
<dbReference type="GO" id="GO:0050415">
    <property type="term" value="F:formimidoylglutamase activity"/>
    <property type="evidence" value="ECO:0007669"/>
    <property type="project" value="UniProtKB-EC"/>
</dbReference>
<gene>
    <name evidence="8" type="ORF">J2S11_004297</name>
</gene>
<evidence type="ECO:0000256" key="3">
    <source>
        <dbReference type="ARBA" id="ARBA00022808"/>
    </source>
</evidence>
<dbReference type="SUPFAM" id="SSF52768">
    <property type="entry name" value="Arginase/deacetylase"/>
    <property type="match status" value="1"/>
</dbReference>
<comment type="similarity">
    <text evidence="6 7">Belongs to the arginase family.</text>
</comment>
<dbReference type="PANTHER" id="PTHR11358:SF35">
    <property type="entry name" value="FORMIMIDOYLGLUTAMASE"/>
    <property type="match status" value="1"/>
</dbReference>
<dbReference type="EMBL" id="JAUSTY010000028">
    <property type="protein sequence ID" value="MDQ0168335.1"/>
    <property type="molecule type" value="Genomic_DNA"/>
</dbReference>
<dbReference type="RefSeq" id="WP_307397996.1">
    <property type="nucleotide sequence ID" value="NZ_BAAADK010000016.1"/>
</dbReference>
<dbReference type="Proteomes" id="UP001235840">
    <property type="component" value="Unassembled WGS sequence"/>
</dbReference>
<keyword evidence="4" id="KW-0464">Manganese</keyword>
<sequence>MKKGIGHILPSSEAIFVDRGVTKANQLLENWNGEDASRFGLVGLPLSKTSISASGAAGAPTTIRKALSAFTTYAIEDEIDLSPRMVTDFGDVSMHVTNLVECHQRIERSVAELYRLYPDIIPILLGGDHSISCPSLKAFAQARGRVGVIQFDAHHDLRNLEDGGPSNGTPFRGLLEAESIKGEDLIQIGIRNFSNGMVYHQYAQEQGVKVWTMKDIQHNRIEDIIAESVKSLENKVDSIYISVDMDVLDQAFAPGCPAIGPGGMDSQTLLSAIYTLAQHPKVHGMDIVEIDPSLDVRDMTSRVAAHVILQFLLGKAKAGN</sequence>